<evidence type="ECO:0000259" key="4">
    <source>
        <dbReference type="Pfam" id="PF01855"/>
    </source>
</evidence>
<reference evidence="5 6" key="1">
    <citation type="journal article" date="2020" name="Biotechnol. Biofuels">
        <title>New insights from the biogas microbiome by comprehensive genome-resolved metagenomics of nearly 1600 species originating from multiple anaerobic digesters.</title>
        <authorList>
            <person name="Campanaro S."/>
            <person name="Treu L."/>
            <person name="Rodriguez-R L.M."/>
            <person name="Kovalovszki A."/>
            <person name="Ziels R.M."/>
            <person name="Maus I."/>
            <person name="Zhu X."/>
            <person name="Kougias P.G."/>
            <person name="Basile A."/>
            <person name="Luo G."/>
            <person name="Schluter A."/>
            <person name="Konstantinidis K.T."/>
            <person name="Angelidaki I."/>
        </authorList>
    </citation>
    <scope>NUCLEOTIDE SEQUENCE [LARGE SCALE GENOMIC DNA]</scope>
    <source>
        <strain evidence="5">AS05jafATM_89</strain>
    </source>
</reference>
<dbReference type="Pfam" id="PF01855">
    <property type="entry name" value="POR_N"/>
    <property type="match status" value="1"/>
</dbReference>
<dbReference type="InterPro" id="IPR029061">
    <property type="entry name" value="THDP-binding"/>
</dbReference>
<name>A0A832QBW1_9BACT</name>
<evidence type="ECO:0000259" key="3">
    <source>
        <dbReference type="Pfam" id="PF01558"/>
    </source>
</evidence>
<dbReference type="CDD" id="cd07034">
    <property type="entry name" value="TPP_PYR_PFOR_IOR-alpha_like"/>
    <property type="match status" value="1"/>
</dbReference>
<dbReference type="InterPro" id="IPR022367">
    <property type="entry name" value="2-oxoacid/accept_OxRdtase_asu"/>
</dbReference>
<dbReference type="Gene3D" id="3.40.50.920">
    <property type="match status" value="1"/>
</dbReference>
<dbReference type="GO" id="GO:0006979">
    <property type="term" value="P:response to oxidative stress"/>
    <property type="evidence" value="ECO:0007669"/>
    <property type="project" value="TreeGrafter"/>
</dbReference>
<dbReference type="SUPFAM" id="SSF52922">
    <property type="entry name" value="TK C-terminal domain-like"/>
    <property type="match status" value="1"/>
</dbReference>
<dbReference type="Proteomes" id="UP000576550">
    <property type="component" value="Unassembled WGS sequence"/>
</dbReference>
<dbReference type="InterPro" id="IPR009014">
    <property type="entry name" value="Transketo_C/PFOR_II"/>
</dbReference>
<dbReference type="Gene3D" id="3.40.920.10">
    <property type="entry name" value="Pyruvate-ferredoxin oxidoreductase, PFOR, domain III"/>
    <property type="match status" value="1"/>
</dbReference>
<protein>
    <submittedName>
        <fullName evidence="5">2-oxoacid:acceptor oxidoreductase subunit alpha</fullName>
    </submittedName>
</protein>
<dbReference type="Pfam" id="PF01558">
    <property type="entry name" value="POR"/>
    <property type="match status" value="1"/>
</dbReference>
<evidence type="ECO:0000313" key="5">
    <source>
        <dbReference type="EMBL" id="HHX99446.1"/>
    </source>
</evidence>
<dbReference type="InterPro" id="IPR050722">
    <property type="entry name" value="Pyruvate:ferred/Flavod_OxRd"/>
</dbReference>
<dbReference type="GO" id="GO:0016903">
    <property type="term" value="F:oxidoreductase activity, acting on the aldehyde or oxo group of donors"/>
    <property type="evidence" value="ECO:0007669"/>
    <property type="project" value="InterPro"/>
</dbReference>
<proteinExistence type="predicted"/>
<evidence type="ECO:0000256" key="1">
    <source>
        <dbReference type="ARBA" id="ARBA00023002"/>
    </source>
</evidence>
<dbReference type="PANTHER" id="PTHR32154">
    <property type="entry name" value="PYRUVATE-FLAVODOXIN OXIDOREDUCTASE-RELATED"/>
    <property type="match status" value="1"/>
</dbReference>
<accession>A0A832QBW1</accession>
<dbReference type="NCBIfam" id="TIGR03710">
    <property type="entry name" value="OAFO_sf"/>
    <property type="match status" value="1"/>
</dbReference>
<feature type="domain" description="Pyruvate flavodoxin/ferredoxin oxidoreductase pyrimidine binding" evidence="4">
    <location>
        <begin position="218"/>
        <end position="444"/>
    </location>
</feature>
<dbReference type="InterPro" id="IPR002869">
    <property type="entry name" value="Pyrv_flavodox_OxRed_cen"/>
</dbReference>
<dbReference type="Gene3D" id="3.40.50.970">
    <property type="match status" value="1"/>
</dbReference>
<dbReference type="SUPFAM" id="SSF52518">
    <property type="entry name" value="Thiamin diphosphate-binding fold (THDP-binding)"/>
    <property type="match status" value="1"/>
</dbReference>
<gene>
    <name evidence="5" type="ORF">GX533_02080</name>
</gene>
<evidence type="ECO:0000313" key="6">
    <source>
        <dbReference type="Proteomes" id="UP000576550"/>
    </source>
</evidence>
<comment type="caution">
    <text evidence="5">The sequence shown here is derived from an EMBL/GenBank/DDBJ whole genome shotgun (WGS) entry which is preliminary data.</text>
</comment>
<dbReference type="InterPro" id="IPR019752">
    <property type="entry name" value="Pyrv/ketoisovalerate_OxRed_cat"/>
</dbReference>
<evidence type="ECO:0000256" key="2">
    <source>
        <dbReference type="SAM" id="MobiDB-lite"/>
    </source>
</evidence>
<sequence>MYLKRIIVKFGGESGQGINSVGTILTKSLNRAGYYTFSNREYPSLIKGGFANYQIDISNSSINSSSSKTNILCCMSERSLEEYITDVLPNGIVIYDGKELELTPSEEEYIKQNNIKVILIDSEEIAKENNAPPIMANAVLAGFIWKILKQNLEILNEAVEEMFEGKNIDMDAERACLQAGYNSPLYEPTLSEDIDIEELETSNNRKMTMTGNDAISLGALAGGMRAFFGYPMTPATSIFKFLGESANDTKILVKQAENEITAVQMTMGAMYMGTRAMTATSGGGFDLMCETISCSGMSETPLVIVVAQRIGSGTGVPTWTGSGDIIAATKIAHGDFPRCVIQIADAKSAFTLIQKAFNIADKYQLPVIVLTEKQIAEGLFSLDALPPNERIERGLQHGEKRYQLTTDGISPRWIPSKNQKPYLHTSDEHTEEGYSTENAQKVWEMSKKRTKKLEKLKAEIPEPEYFGSLDATTILVGSGNTKNPVLDIINTSLSNEDIGYLHYEYIYPVKTERLKELIAQGKRLILIENNETGQLGKLLTEETGYKFNEKLLKFDGRPFFIEDILNYLEKKEV</sequence>
<keyword evidence="1" id="KW-0560">Oxidoreductase</keyword>
<dbReference type="PANTHER" id="PTHR32154:SF20">
    <property type="entry name" value="2-OXOGLUTARATE OXIDOREDUCTASE SUBUNIT KORA"/>
    <property type="match status" value="1"/>
</dbReference>
<dbReference type="InterPro" id="IPR002880">
    <property type="entry name" value="Pyrv_Fd/Flavodoxin_OxRdtase_N"/>
</dbReference>
<organism evidence="5 6">
    <name type="scientific">Candidatus Dojkabacteria bacterium</name>
    <dbReference type="NCBI Taxonomy" id="2099670"/>
    <lineage>
        <taxon>Bacteria</taxon>
        <taxon>Candidatus Dojkabacteria</taxon>
    </lineage>
</organism>
<dbReference type="SUPFAM" id="SSF53323">
    <property type="entry name" value="Pyruvate-ferredoxin oxidoreductase, PFOR, domain III"/>
    <property type="match status" value="1"/>
</dbReference>
<dbReference type="EMBL" id="DUTP01000003">
    <property type="protein sequence ID" value="HHX99446.1"/>
    <property type="molecule type" value="Genomic_DNA"/>
</dbReference>
<feature type="region of interest" description="Disordered" evidence="2">
    <location>
        <begin position="416"/>
        <end position="435"/>
    </location>
</feature>
<feature type="domain" description="Pyruvate/ketoisovalerate oxidoreductase catalytic" evidence="3">
    <location>
        <begin position="15"/>
        <end position="181"/>
    </location>
</feature>
<dbReference type="AlphaFoldDB" id="A0A832QBW1"/>